<dbReference type="OrthoDB" id="7659281at2"/>
<dbReference type="PROSITE" id="PS51257">
    <property type="entry name" value="PROKAR_LIPOPROTEIN"/>
    <property type="match status" value="1"/>
</dbReference>
<dbReference type="Proteomes" id="UP000309550">
    <property type="component" value="Unassembled WGS sequence"/>
</dbReference>
<organism evidence="1 2">
    <name type="scientific">Sulfitobacter sabulilitoris</name>
    <dbReference type="NCBI Taxonomy" id="2562655"/>
    <lineage>
        <taxon>Bacteria</taxon>
        <taxon>Pseudomonadati</taxon>
        <taxon>Pseudomonadota</taxon>
        <taxon>Alphaproteobacteria</taxon>
        <taxon>Rhodobacterales</taxon>
        <taxon>Roseobacteraceae</taxon>
        <taxon>Sulfitobacter</taxon>
    </lineage>
</organism>
<evidence type="ECO:0000313" key="1">
    <source>
        <dbReference type="EMBL" id="TMM54944.1"/>
    </source>
</evidence>
<proteinExistence type="predicted"/>
<keyword evidence="2" id="KW-1185">Reference proteome</keyword>
<gene>
    <name evidence="1" type="ORF">FDT80_05035</name>
</gene>
<dbReference type="RefSeq" id="WP_138661114.1">
    <property type="nucleotide sequence ID" value="NZ_VANS01000001.1"/>
</dbReference>
<reference evidence="1 2" key="1">
    <citation type="submission" date="2019-05" db="EMBL/GenBank/DDBJ databases">
        <title>Sulfitobacter sabulilitoris sp. nov., isolated from a marine sand.</title>
        <authorList>
            <person name="Yoon J.-H."/>
        </authorList>
    </citation>
    <scope>NUCLEOTIDE SEQUENCE [LARGE SCALE GENOMIC DNA]</scope>
    <source>
        <strain evidence="1 2">HSMS-29</strain>
    </source>
</reference>
<sequence length="108" mass="11806">MKMILMAALAALTVTGCTSRDDRIAFDGQYYRTKLTKVDGQRHVFQVTARPVSASLQGAREAARYEAVSYCVTEYGSSDIAWVISPDAEASRLVVRDDTLTLQGACPQ</sequence>
<comment type="caution">
    <text evidence="1">The sequence shown here is derived from an EMBL/GenBank/DDBJ whole genome shotgun (WGS) entry which is preliminary data.</text>
</comment>
<evidence type="ECO:0008006" key="3">
    <source>
        <dbReference type="Google" id="ProtNLM"/>
    </source>
</evidence>
<dbReference type="AlphaFoldDB" id="A0A5S3PKJ2"/>
<dbReference type="EMBL" id="VANS01000001">
    <property type="protein sequence ID" value="TMM54944.1"/>
    <property type="molecule type" value="Genomic_DNA"/>
</dbReference>
<evidence type="ECO:0000313" key="2">
    <source>
        <dbReference type="Proteomes" id="UP000309550"/>
    </source>
</evidence>
<protein>
    <recommendedName>
        <fullName evidence="3">Lipoprotein</fullName>
    </recommendedName>
</protein>
<name>A0A5S3PKJ2_9RHOB</name>
<accession>A0A5S3PKJ2</accession>